<dbReference type="EMBL" id="RKQG01000001">
    <property type="protein sequence ID" value="RPE36769.1"/>
    <property type="molecule type" value="Genomic_DNA"/>
</dbReference>
<dbReference type="InterPro" id="IPR001046">
    <property type="entry name" value="NRAMP_fam"/>
</dbReference>
<feature type="transmembrane region" description="Helical" evidence="7">
    <location>
        <begin position="240"/>
        <end position="260"/>
    </location>
</feature>
<gene>
    <name evidence="8" type="ORF">EDD38_5147</name>
</gene>
<keyword evidence="9" id="KW-1185">Reference proteome</keyword>
<feature type="transmembrane region" description="Helical" evidence="7">
    <location>
        <begin position="175"/>
        <end position="194"/>
    </location>
</feature>
<comment type="subcellular location">
    <subcellularLocation>
        <location evidence="1">Membrane</location>
        <topology evidence="1">Multi-pass membrane protein</topology>
    </subcellularLocation>
</comment>
<evidence type="ECO:0000256" key="3">
    <source>
        <dbReference type="ARBA" id="ARBA00022692"/>
    </source>
</evidence>
<dbReference type="GO" id="GO:0034755">
    <property type="term" value="P:iron ion transmembrane transport"/>
    <property type="evidence" value="ECO:0007669"/>
    <property type="project" value="TreeGrafter"/>
</dbReference>
<feature type="compositionally biased region" description="Low complexity" evidence="6">
    <location>
        <begin position="1"/>
        <end position="25"/>
    </location>
</feature>
<accession>A0A3N4S0N3</accession>
<feature type="transmembrane region" description="Helical" evidence="7">
    <location>
        <begin position="201"/>
        <end position="220"/>
    </location>
</feature>
<evidence type="ECO:0000256" key="7">
    <source>
        <dbReference type="SAM" id="Phobius"/>
    </source>
</evidence>
<feature type="transmembrane region" description="Helical" evidence="7">
    <location>
        <begin position="396"/>
        <end position="419"/>
    </location>
</feature>
<dbReference type="GO" id="GO:0005886">
    <property type="term" value="C:plasma membrane"/>
    <property type="evidence" value="ECO:0007669"/>
    <property type="project" value="TreeGrafter"/>
</dbReference>
<evidence type="ECO:0000256" key="2">
    <source>
        <dbReference type="ARBA" id="ARBA00022448"/>
    </source>
</evidence>
<keyword evidence="4 7" id="KW-1133">Transmembrane helix</keyword>
<reference evidence="8 9" key="1">
    <citation type="submission" date="2018-11" db="EMBL/GenBank/DDBJ databases">
        <title>Sequencing the genomes of 1000 actinobacteria strains.</title>
        <authorList>
            <person name="Klenk H.-P."/>
        </authorList>
    </citation>
    <scope>NUCLEOTIDE SEQUENCE [LARGE SCALE GENOMIC DNA]</scope>
    <source>
        <strain evidence="8 9">DSM 44781</strain>
    </source>
</reference>
<evidence type="ECO:0000256" key="5">
    <source>
        <dbReference type="ARBA" id="ARBA00023136"/>
    </source>
</evidence>
<organism evidence="8 9">
    <name type="scientific">Kitasatospora cineracea</name>
    <dbReference type="NCBI Taxonomy" id="88074"/>
    <lineage>
        <taxon>Bacteria</taxon>
        <taxon>Bacillati</taxon>
        <taxon>Actinomycetota</taxon>
        <taxon>Actinomycetes</taxon>
        <taxon>Kitasatosporales</taxon>
        <taxon>Streptomycetaceae</taxon>
        <taxon>Kitasatospora</taxon>
    </lineage>
</organism>
<dbReference type="GO" id="GO:0005384">
    <property type="term" value="F:manganese ion transmembrane transporter activity"/>
    <property type="evidence" value="ECO:0007669"/>
    <property type="project" value="TreeGrafter"/>
</dbReference>
<dbReference type="Pfam" id="PF01566">
    <property type="entry name" value="Nramp"/>
    <property type="match status" value="1"/>
</dbReference>
<keyword evidence="3 7" id="KW-0812">Transmembrane</keyword>
<keyword evidence="5 7" id="KW-0472">Membrane</keyword>
<feature type="transmembrane region" description="Helical" evidence="7">
    <location>
        <begin position="329"/>
        <end position="350"/>
    </location>
</feature>
<feature type="compositionally biased region" description="Low complexity" evidence="6">
    <location>
        <begin position="35"/>
        <end position="52"/>
    </location>
</feature>
<evidence type="ECO:0000256" key="4">
    <source>
        <dbReference type="ARBA" id="ARBA00022989"/>
    </source>
</evidence>
<evidence type="ECO:0000256" key="1">
    <source>
        <dbReference type="ARBA" id="ARBA00004141"/>
    </source>
</evidence>
<feature type="transmembrane region" description="Helical" evidence="7">
    <location>
        <begin position="62"/>
        <end position="79"/>
    </location>
</feature>
<evidence type="ECO:0000256" key="6">
    <source>
        <dbReference type="SAM" id="MobiDB-lite"/>
    </source>
</evidence>
<dbReference type="Proteomes" id="UP000266906">
    <property type="component" value="Unassembled WGS sequence"/>
</dbReference>
<protein>
    <submittedName>
        <fullName evidence="8">NRAMP (Natural resistance-associated macrophage protein)-like metal ion transporter</fullName>
    </submittedName>
</protein>
<dbReference type="PANTHER" id="PTHR11706">
    <property type="entry name" value="SOLUTE CARRIER PROTEIN FAMILY 11 MEMBER"/>
    <property type="match status" value="1"/>
</dbReference>
<dbReference type="PANTHER" id="PTHR11706:SF33">
    <property type="entry name" value="NATURAL RESISTANCE-ASSOCIATED MACROPHAGE PROTEIN 2"/>
    <property type="match status" value="1"/>
</dbReference>
<comment type="caution">
    <text evidence="8">The sequence shown here is derived from an EMBL/GenBank/DDBJ whole genome shotgun (WGS) entry which is preliminary data.</text>
</comment>
<evidence type="ECO:0000313" key="9">
    <source>
        <dbReference type="Proteomes" id="UP000266906"/>
    </source>
</evidence>
<dbReference type="RefSeq" id="WP_244260028.1">
    <property type="nucleotide sequence ID" value="NZ_RKQG01000001.1"/>
</dbReference>
<name>A0A3N4S0N3_9ACTN</name>
<keyword evidence="2" id="KW-0813">Transport</keyword>
<dbReference type="AlphaFoldDB" id="A0A3N4S0N3"/>
<proteinExistence type="predicted"/>
<feature type="transmembrane region" description="Helical" evidence="7">
    <location>
        <begin position="99"/>
        <end position="120"/>
    </location>
</feature>
<sequence>MNARTGLGPTDPAAAPTAAGPTTAPCSSDHLPSQAGPSAAGPVTGAGAGRPAPARRRGLRRIAAVAMIAGPGLVAANAGNDAAGIATYASAGSQYTYGTLFFMVLVTVALVMVQEMAVRLGAHTGKGLGALIREQFSLRLTALAVGCLLLANTGLVVSEFAGIGAAFELLGIPKWAVVPPAAVLLWALVLFGSYRWAERIFLVMSLAFFSYPIAMVLGHPHWGEVGRNLAVPHMQPSSDFVLLAVALIGTTVSPYMQFYAAAGVVDRGAKPEDYRLIRADAVLGAVFACVISLTIIIATAAAIGGTGPLQSASEAARALEPVAGPGAELLFAFGLLGASALAGAVVPLSASYAIGEAAGVERSVSRRFRDAPLFLGVFTAQIALGAIVALTPVDVIQLLIGTQVLQGLISPIVLVYLLVLTNRRSLLGAAANGPRYRIAATAVVVGVALMSTVLLVQTVLGWFGLV</sequence>
<feature type="transmembrane region" description="Helical" evidence="7">
    <location>
        <begin position="371"/>
        <end position="390"/>
    </location>
</feature>
<feature type="transmembrane region" description="Helical" evidence="7">
    <location>
        <begin position="440"/>
        <end position="465"/>
    </location>
</feature>
<feature type="region of interest" description="Disordered" evidence="6">
    <location>
        <begin position="1"/>
        <end position="53"/>
    </location>
</feature>
<dbReference type="GO" id="GO:0015086">
    <property type="term" value="F:cadmium ion transmembrane transporter activity"/>
    <property type="evidence" value="ECO:0007669"/>
    <property type="project" value="TreeGrafter"/>
</dbReference>
<evidence type="ECO:0000313" key="8">
    <source>
        <dbReference type="EMBL" id="RPE36769.1"/>
    </source>
</evidence>
<feature type="transmembrane region" description="Helical" evidence="7">
    <location>
        <begin position="281"/>
        <end position="303"/>
    </location>
</feature>
<feature type="transmembrane region" description="Helical" evidence="7">
    <location>
        <begin position="140"/>
        <end position="163"/>
    </location>
</feature>